<evidence type="ECO:0000256" key="1">
    <source>
        <dbReference type="SAM" id="Phobius"/>
    </source>
</evidence>
<feature type="transmembrane region" description="Helical" evidence="1">
    <location>
        <begin position="66"/>
        <end position="86"/>
    </location>
</feature>
<evidence type="ECO:0000313" key="2">
    <source>
        <dbReference type="EMBL" id="KAK4133962.1"/>
    </source>
</evidence>
<reference evidence="2" key="2">
    <citation type="submission" date="2023-05" db="EMBL/GenBank/DDBJ databases">
        <authorList>
            <consortium name="Lawrence Berkeley National Laboratory"/>
            <person name="Steindorff A."/>
            <person name="Hensen N."/>
            <person name="Bonometti L."/>
            <person name="Westerberg I."/>
            <person name="Brannstrom I.O."/>
            <person name="Guillou S."/>
            <person name="Cros-Aarteil S."/>
            <person name="Calhoun S."/>
            <person name="Haridas S."/>
            <person name="Kuo A."/>
            <person name="Mondo S."/>
            <person name="Pangilinan J."/>
            <person name="Riley R."/>
            <person name="Labutti K."/>
            <person name="Andreopoulos B."/>
            <person name="Lipzen A."/>
            <person name="Chen C."/>
            <person name="Yanf M."/>
            <person name="Daum C."/>
            <person name="Ng V."/>
            <person name="Clum A."/>
            <person name="Ohm R."/>
            <person name="Martin F."/>
            <person name="Silar P."/>
            <person name="Natvig D."/>
            <person name="Lalanne C."/>
            <person name="Gautier V."/>
            <person name="Ament-Velasquez S.L."/>
            <person name="Kruys A."/>
            <person name="Hutchinson M.I."/>
            <person name="Powell A.J."/>
            <person name="Barry K."/>
            <person name="Miller A.N."/>
            <person name="Grigoriev I.V."/>
            <person name="Debuchy R."/>
            <person name="Gladieux P."/>
            <person name="Thoren M.H."/>
            <person name="Johannesson H."/>
        </authorList>
    </citation>
    <scope>NUCLEOTIDE SEQUENCE</scope>
    <source>
        <strain evidence="2">CBS 123565</strain>
    </source>
</reference>
<organism evidence="2 3">
    <name type="scientific">Trichocladium antarcticum</name>
    <dbReference type="NCBI Taxonomy" id="1450529"/>
    <lineage>
        <taxon>Eukaryota</taxon>
        <taxon>Fungi</taxon>
        <taxon>Dikarya</taxon>
        <taxon>Ascomycota</taxon>
        <taxon>Pezizomycotina</taxon>
        <taxon>Sordariomycetes</taxon>
        <taxon>Sordariomycetidae</taxon>
        <taxon>Sordariales</taxon>
        <taxon>Chaetomiaceae</taxon>
        <taxon>Trichocladium</taxon>
    </lineage>
</organism>
<dbReference type="AlphaFoldDB" id="A0AAN6UJ36"/>
<proteinExistence type="predicted"/>
<keyword evidence="3" id="KW-1185">Reference proteome</keyword>
<keyword evidence="1" id="KW-0472">Membrane</keyword>
<keyword evidence="1" id="KW-0812">Transmembrane</keyword>
<protein>
    <submittedName>
        <fullName evidence="2">Uncharacterized protein</fullName>
    </submittedName>
</protein>
<accession>A0AAN6UJ36</accession>
<keyword evidence="1" id="KW-1133">Transmembrane helix</keyword>
<dbReference type="EMBL" id="MU853410">
    <property type="protein sequence ID" value="KAK4133962.1"/>
    <property type="molecule type" value="Genomic_DNA"/>
</dbReference>
<name>A0AAN6UJ36_9PEZI</name>
<dbReference type="Proteomes" id="UP001304895">
    <property type="component" value="Unassembled WGS sequence"/>
</dbReference>
<gene>
    <name evidence="2" type="ORF">BT67DRAFT_36474</name>
</gene>
<sequence>MMHRQGVRGCRERGVLNIKLNCTSKLLAAASSPSPDVHFAAGPALLSFPWMVSETGSSKAPQPSHLFSWSSPTLFIFFVAVPFPSIYIMRELVVSCLVFFLSVEQVDGLALFGRQRRSNNGTSPAANRLNKRIQQQAVLATRFSTLFVGGDPAKTRTANSGFDCRVDILNGLWGFCPATVIAATDCGLAGSCVDSFSCSKGCGFTDMPLTTFT</sequence>
<reference evidence="2" key="1">
    <citation type="journal article" date="2023" name="Mol. Phylogenet. Evol.">
        <title>Genome-scale phylogeny and comparative genomics of the fungal order Sordariales.</title>
        <authorList>
            <person name="Hensen N."/>
            <person name="Bonometti L."/>
            <person name="Westerberg I."/>
            <person name="Brannstrom I.O."/>
            <person name="Guillou S."/>
            <person name="Cros-Aarteil S."/>
            <person name="Calhoun S."/>
            <person name="Haridas S."/>
            <person name="Kuo A."/>
            <person name="Mondo S."/>
            <person name="Pangilinan J."/>
            <person name="Riley R."/>
            <person name="LaButti K."/>
            <person name="Andreopoulos B."/>
            <person name="Lipzen A."/>
            <person name="Chen C."/>
            <person name="Yan M."/>
            <person name="Daum C."/>
            <person name="Ng V."/>
            <person name="Clum A."/>
            <person name="Steindorff A."/>
            <person name="Ohm R.A."/>
            <person name="Martin F."/>
            <person name="Silar P."/>
            <person name="Natvig D.O."/>
            <person name="Lalanne C."/>
            <person name="Gautier V."/>
            <person name="Ament-Velasquez S.L."/>
            <person name="Kruys A."/>
            <person name="Hutchinson M.I."/>
            <person name="Powell A.J."/>
            <person name="Barry K."/>
            <person name="Miller A.N."/>
            <person name="Grigoriev I.V."/>
            <person name="Debuchy R."/>
            <person name="Gladieux P."/>
            <person name="Hiltunen Thoren M."/>
            <person name="Johannesson H."/>
        </authorList>
    </citation>
    <scope>NUCLEOTIDE SEQUENCE</scope>
    <source>
        <strain evidence="2">CBS 123565</strain>
    </source>
</reference>
<evidence type="ECO:0000313" key="3">
    <source>
        <dbReference type="Proteomes" id="UP001304895"/>
    </source>
</evidence>
<comment type="caution">
    <text evidence="2">The sequence shown here is derived from an EMBL/GenBank/DDBJ whole genome shotgun (WGS) entry which is preliminary data.</text>
</comment>